<comment type="caution">
    <text evidence="1">The sequence shown here is derived from an EMBL/GenBank/DDBJ whole genome shotgun (WGS) entry which is preliminary data.</text>
</comment>
<dbReference type="EMBL" id="VSSQ01001811">
    <property type="protein sequence ID" value="MPM11294.1"/>
    <property type="molecule type" value="Genomic_DNA"/>
</dbReference>
<dbReference type="AlphaFoldDB" id="A0A644XAX2"/>
<reference evidence="1" key="1">
    <citation type="submission" date="2019-08" db="EMBL/GenBank/DDBJ databases">
        <authorList>
            <person name="Kucharzyk K."/>
            <person name="Murdoch R.W."/>
            <person name="Higgins S."/>
            <person name="Loffler F."/>
        </authorList>
    </citation>
    <scope>NUCLEOTIDE SEQUENCE</scope>
</reference>
<gene>
    <name evidence="1" type="ORF">SDC9_57636</name>
</gene>
<proteinExistence type="predicted"/>
<organism evidence="1">
    <name type="scientific">bioreactor metagenome</name>
    <dbReference type="NCBI Taxonomy" id="1076179"/>
    <lineage>
        <taxon>unclassified sequences</taxon>
        <taxon>metagenomes</taxon>
        <taxon>ecological metagenomes</taxon>
    </lineage>
</organism>
<name>A0A644XAX2_9ZZZZ</name>
<protein>
    <submittedName>
        <fullName evidence="1">Uncharacterized protein</fullName>
    </submittedName>
</protein>
<accession>A0A644XAX2</accession>
<evidence type="ECO:0000313" key="1">
    <source>
        <dbReference type="EMBL" id="MPM11294.1"/>
    </source>
</evidence>
<sequence length="222" mass="25409">MDDFVRFLGSGIRHQESKLIATDAGKNVSLSAEAFENLRGLFNDSISCIIAKRIVNQLETVDISHQNRQREMLFTVEHVFRRFVVHTVEEPCQIIMIAEVLNLQKLPLGFRDIDDNAFQRFHIAFAVVNALIDLEHPLALSVCSHDFVFIPAGTFFINSALTLFPNILPVFRANDLVERNSIIINQIFRIITRQRITALRDKFHRPFLVEQTPVGNPLQVCQ</sequence>